<dbReference type="InterPro" id="IPR005358">
    <property type="entry name" value="Puta_zinc/iron-chelating_dom"/>
</dbReference>
<dbReference type="PANTHER" id="PTHR35866:SF1">
    <property type="entry name" value="YKGJ FAMILY CYSTEINE CLUSTER PROTEIN"/>
    <property type="match status" value="1"/>
</dbReference>
<dbReference type="RefSeq" id="WP_348945863.1">
    <property type="nucleotide sequence ID" value="NZ_CP157355.1"/>
</dbReference>
<dbReference type="KEGG" id="cmav:ABHF33_04710"/>
<dbReference type="AlphaFoldDB" id="A0AAU7FC07"/>
<protein>
    <submittedName>
        <fullName evidence="1">YkgJ family cysteine cluster protein</fullName>
    </submittedName>
</protein>
<organism evidence="1">
    <name type="scientific">Chitinibacter mangrovi</name>
    <dbReference type="NCBI Taxonomy" id="3153927"/>
    <lineage>
        <taxon>Bacteria</taxon>
        <taxon>Pseudomonadati</taxon>
        <taxon>Pseudomonadota</taxon>
        <taxon>Betaproteobacteria</taxon>
        <taxon>Neisseriales</taxon>
        <taxon>Chitinibacteraceae</taxon>
        <taxon>Chitinibacter</taxon>
    </lineage>
</organism>
<proteinExistence type="predicted"/>
<dbReference type="Pfam" id="PF03692">
    <property type="entry name" value="CxxCxxCC"/>
    <property type="match status" value="1"/>
</dbReference>
<accession>A0AAU7FC07</accession>
<name>A0AAU7FC07_9NEIS</name>
<reference evidence="1" key="1">
    <citation type="submission" date="2024-05" db="EMBL/GenBank/DDBJ databases">
        <authorList>
            <person name="Yang L."/>
            <person name="Pan L."/>
        </authorList>
    </citation>
    <scope>NUCLEOTIDE SEQUENCE</scope>
    <source>
        <strain evidence="1">FCG-7</strain>
    </source>
</reference>
<evidence type="ECO:0000313" key="1">
    <source>
        <dbReference type="EMBL" id="XBM01585.1"/>
    </source>
</evidence>
<dbReference type="PANTHER" id="PTHR35866">
    <property type="entry name" value="PUTATIVE-RELATED"/>
    <property type="match status" value="1"/>
</dbReference>
<dbReference type="EMBL" id="CP157355">
    <property type="protein sequence ID" value="XBM01585.1"/>
    <property type="molecule type" value="Genomic_DNA"/>
</dbReference>
<sequence length="135" mass="15731">MVTLKKRNVITVTDLGRTETWVKFYNGLCDDCVGSCCTMPVEVKIVDLIRMGVVDEFDAVEPAKNIAKRLMKARIIEHFNFKNEIYTLARRSNNDCIYLHEETRRCTIYENRPNTCRKHPQVGPRPGFCAYNQKR</sequence>
<gene>
    <name evidence="1" type="ORF">ABHF33_04710</name>
</gene>